<evidence type="ECO:0000256" key="1">
    <source>
        <dbReference type="ARBA" id="ARBA00000085"/>
    </source>
</evidence>
<dbReference type="InterPro" id="IPR036322">
    <property type="entry name" value="WD40_repeat_dom_sf"/>
</dbReference>
<evidence type="ECO:0000256" key="4">
    <source>
        <dbReference type="ARBA" id="ARBA00023015"/>
    </source>
</evidence>
<dbReference type="SMART" id="SM00448">
    <property type="entry name" value="REC"/>
    <property type="match status" value="1"/>
</dbReference>
<keyword evidence="5" id="KW-0238">DNA-binding</keyword>
<comment type="catalytic activity">
    <reaction evidence="1">
        <text>ATP + protein L-histidine = ADP + protein N-phospho-L-histidine.</text>
        <dbReference type="EC" id="2.7.13.3"/>
    </reaction>
</comment>
<dbReference type="SUPFAM" id="SSF46689">
    <property type="entry name" value="Homeodomain-like"/>
    <property type="match status" value="1"/>
</dbReference>
<feature type="domain" description="HTH araC/xylS-type" evidence="9">
    <location>
        <begin position="1233"/>
        <end position="1333"/>
    </location>
</feature>
<feature type="domain" description="Histidine kinase" evidence="10">
    <location>
        <begin position="827"/>
        <end position="1047"/>
    </location>
</feature>
<comment type="caution">
    <text evidence="12">The sequence shown here is derived from an EMBL/GenBank/DDBJ whole genome shotgun (WGS) entry which is preliminary data.</text>
</comment>
<evidence type="ECO:0000256" key="8">
    <source>
        <dbReference type="SAM" id="Phobius"/>
    </source>
</evidence>
<dbReference type="Pfam" id="PF00512">
    <property type="entry name" value="HisKA"/>
    <property type="match status" value="1"/>
</dbReference>
<dbReference type="PROSITE" id="PS50109">
    <property type="entry name" value="HIS_KIN"/>
    <property type="match status" value="1"/>
</dbReference>
<dbReference type="SUPFAM" id="SSF101898">
    <property type="entry name" value="NHL repeat"/>
    <property type="match status" value="1"/>
</dbReference>
<evidence type="ECO:0000313" key="13">
    <source>
        <dbReference type="Proteomes" id="UP000004913"/>
    </source>
</evidence>
<dbReference type="SUPFAM" id="SSF47384">
    <property type="entry name" value="Homodimeric domain of signal transducing histidine kinase"/>
    <property type="match status" value="1"/>
</dbReference>
<dbReference type="InterPro" id="IPR011110">
    <property type="entry name" value="Reg_prop"/>
</dbReference>
<dbReference type="InterPro" id="IPR009057">
    <property type="entry name" value="Homeodomain-like_sf"/>
</dbReference>
<dbReference type="eggNOG" id="COG2205">
    <property type="taxonomic scope" value="Bacteria"/>
</dbReference>
<dbReference type="SUPFAM" id="SSF50978">
    <property type="entry name" value="WD40 repeat-like"/>
    <property type="match status" value="1"/>
</dbReference>
<dbReference type="GO" id="GO:0000155">
    <property type="term" value="F:phosphorelay sensor kinase activity"/>
    <property type="evidence" value="ECO:0007669"/>
    <property type="project" value="InterPro"/>
</dbReference>
<dbReference type="Gene3D" id="2.60.40.10">
    <property type="entry name" value="Immunoglobulins"/>
    <property type="match status" value="1"/>
</dbReference>
<dbReference type="PROSITE" id="PS00041">
    <property type="entry name" value="HTH_ARAC_FAMILY_1"/>
    <property type="match status" value="1"/>
</dbReference>
<evidence type="ECO:0000259" key="10">
    <source>
        <dbReference type="PROSITE" id="PS50109"/>
    </source>
</evidence>
<dbReference type="HOGENOM" id="CLU_000445_28_1_10"/>
<dbReference type="Pfam" id="PF00072">
    <property type="entry name" value="Response_reg"/>
    <property type="match status" value="1"/>
</dbReference>
<dbReference type="InterPro" id="IPR036097">
    <property type="entry name" value="HisK_dim/P_sf"/>
</dbReference>
<dbReference type="Proteomes" id="UP000004913">
    <property type="component" value="Unassembled WGS sequence"/>
</dbReference>
<dbReference type="Pfam" id="PF12833">
    <property type="entry name" value="HTH_18"/>
    <property type="match status" value="1"/>
</dbReference>
<dbReference type="PROSITE" id="PS50110">
    <property type="entry name" value="RESPONSE_REGULATORY"/>
    <property type="match status" value="1"/>
</dbReference>
<dbReference type="EC" id="2.7.13.3" evidence="2"/>
<dbReference type="Gene3D" id="1.10.287.130">
    <property type="match status" value="1"/>
</dbReference>
<gene>
    <name evidence="12" type="ORF">HMPREF9455_03356</name>
</gene>
<feature type="transmembrane region" description="Helical" evidence="8">
    <location>
        <begin position="773"/>
        <end position="795"/>
    </location>
</feature>
<dbReference type="InterPro" id="IPR018062">
    <property type="entry name" value="HTH_AraC-typ_CS"/>
</dbReference>
<reference evidence="12 13" key="1">
    <citation type="submission" date="2011-04" db="EMBL/GenBank/DDBJ databases">
        <title>The Genome Sequence of Dysgonomonas gadei ATCC BAA-286.</title>
        <authorList>
            <consortium name="The Broad Institute Genome Sequencing Platform"/>
            <person name="Earl A."/>
            <person name="Ward D."/>
            <person name="Feldgarden M."/>
            <person name="Gevers D."/>
            <person name="Pudlo N."/>
            <person name="Martens E."/>
            <person name="Allen-Vercoe E."/>
            <person name="Young S.K."/>
            <person name="Zeng Q."/>
            <person name="Gargeya S."/>
            <person name="Fitzgerald M."/>
            <person name="Haas B."/>
            <person name="Abouelleil A."/>
            <person name="Alvarado L."/>
            <person name="Arachchi H.M."/>
            <person name="Berlin A."/>
            <person name="Brown A."/>
            <person name="Chapman S.B."/>
            <person name="Chen Z."/>
            <person name="Dunbar C."/>
            <person name="Freedman E."/>
            <person name="Gearin G."/>
            <person name="Gellesch M."/>
            <person name="Goldberg J."/>
            <person name="Griggs A."/>
            <person name="Gujja S."/>
            <person name="Heiman D."/>
            <person name="Howarth C."/>
            <person name="Larson L."/>
            <person name="Lui A."/>
            <person name="MacDonald P.J.P."/>
            <person name="Mehta T."/>
            <person name="Montmayeur A."/>
            <person name="Murphy C."/>
            <person name="Neiman D."/>
            <person name="Pearson M."/>
            <person name="Priest M."/>
            <person name="Roberts A."/>
            <person name="Saif S."/>
            <person name="Shea T."/>
            <person name="Shenoy N."/>
            <person name="Sisk P."/>
            <person name="Stolte C."/>
            <person name="Sykes S."/>
            <person name="Yandava C."/>
            <person name="Wortman J."/>
            <person name="Nusbaum C."/>
            <person name="Birren B."/>
        </authorList>
    </citation>
    <scope>NUCLEOTIDE SEQUENCE [LARGE SCALE GENOMIC DNA]</scope>
    <source>
        <strain evidence="12 13">ATCC BAA-286</strain>
    </source>
</reference>
<proteinExistence type="predicted"/>
<dbReference type="InterPro" id="IPR013783">
    <property type="entry name" value="Ig-like_fold"/>
</dbReference>
<organism evidence="12 13">
    <name type="scientific">Dysgonomonas gadei ATCC BAA-286</name>
    <dbReference type="NCBI Taxonomy" id="742766"/>
    <lineage>
        <taxon>Bacteria</taxon>
        <taxon>Pseudomonadati</taxon>
        <taxon>Bacteroidota</taxon>
        <taxon>Bacteroidia</taxon>
        <taxon>Bacteroidales</taxon>
        <taxon>Dysgonomonadaceae</taxon>
        <taxon>Dysgonomonas</taxon>
    </lineage>
</organism>
<evidence type="ECO:0000256" key="7">
    <source>
        <dbReference type="PROSITE-ProRule" id="PRU00169"/>
    </source>
</evidence>
<evidence type="ECO:0000313" key="12">
    <source>
        <dbReference type="EMBL" id="EGK00217.1"/>
    </source>
</evidence>
<keyword evidence="4" id="KW-0805">Transcription regulation</keyword>
<evidence type="ECO:0000259" key="9">
    <source>
        <dbReference type="PROSITE" id="PS01124"/>
    </source>
</evidence>
<keyword evidence="3 7" id="KW-0597">Phosphoprotein</keyword>
<evidence type="ECO:0000256" key="5">
    <source>
        <dbReference type="ARBA" id="ARBA00023125"/>
    </source>
</evidence>
<dbReference type="InterPro" id="IPR036890">
    <property type="entry name" value="HATPase_C_sf"/>
</dbReference>
<evidence type="ECO:0000256" key="2">
    <source>
        <dbReference type="ARBA" id="ARBA00012438"/>
    </source>
</evidence>
<dbReference type="EMBL" id="ADLV01000039">
    <property type="protein sequence ID" value="EGK00217.1"/>
    <property type="molecule type" value="Genomic_DNA"/>
</dbReference>
<dbReference type="CDD" id="cd00082">
    <property type="entry name" value="HisKA"/>
    <property type="match status" value="1"/>
</dbReference>
<dbReference type="PANTHER" id="PTHR43547">
    <property type="entry name" value="TWO-COMPONENT HISTIDINE KINASE"/>
    <property type="match status" value="1"/>
</dbReference>
<keyword evidence="13" id="KW-1185">Reference proteome</keyword>
<dbReference type="InterPro" id="IPR001789">
    <property type="entry name" value="Sig_transdc_resp-reg_receiver"/>
</dbReference>
<dbReference type="eggNOG" id="COG0745">
    <property type="taxonomic scope" value="Bacteria"/>
</dbReference>
<dbReference type="RefSeq" id="WP_006800889.1">
    <property type="nucleotide sequence ID" value="NZ_GL891988.1"/>
</dbReference>
<dbReference type="SUPFAM" id="SSF52172">
    <property type="entry name" value="CheY-like"/>
    <property type="match status" value="1"/>
</dbReference>
<dbReference type="Gene3D" id="1.10.10.60">
    <property type="entry name" value="Homeodomain-like"/>
    <property type="match status" value="1"/>
</dbReference>
<keyword evidence="8" id="KW-0812">Transmembrane</keyword>
<dbReference type="InterPro" id="IPR011006">
    <property type="entry name" value="CheY-like_superfamily"/>
</dbReference>
<dbReference type="Gene3D" id="3.30.565.10">
    <property type="entry name" value="Histidine kinase-like ATPase, C-terminal domain"/>
    <property type="match status" value="1"/>
</dbReference>
<dbReference type="PANTHER" id="PTHR43547:SF2">
    <property type="entry name" value="HYBRID SIGNAL TRANSDUCTION HISTIDINE KINASE C"/>
    <property type="match status" value="1"/>
</dbReference>
<dbReference type="SMART" id="SM00387">
    <property type="entry name" value="HATPase_c"/>
    <property type="match status" value="1"/>
</dbReference>
<dbReference type="eggNOG" id="COG3292">
    <property type="taxonomic scope" value="Bacteria"/>
</dbReference>
<dbReference type="GO" id="GO:0003700">
    <property type="term" value="F:DNA-binding transcription factor activity"/>
    <property type="evidence" value="ECO:0007669"/>
    <property type="project" value="InterPro"/>
</dbReference>
<dbReference type="PROSITE" id="PS01124">
    <property type="entry name" value="HTH_ARAC_FAMILY_2"/>
    <property type="match status" value="1"/>
</dbReference>
<dbReference type="Gene3D" id="2.130.10.10">
    <property type="entry name" value="YVTN repeat-like/Quinoprotein amine dehydrogenase"/>
    <property type="match status" value="2"/>
</dbReference>
<dbReference type="STRING" id="742766.HMPREF9455_03356"/>
<dbReference type="InterPro" id="IPR003594">
    <property type="entry name" value="HATPase_dom"/>
</dbReference>
<dbReference type="SMART" id="SM00342">
    <property type="entry name" value="HTH_ARAC"/>
    <property type="match status" value="1"/>
</dbReference>
<evidence type="ECO:0000256" key="6">
    <source>
        <dbReference type="ARBA" id="ARBA00023163"/>
    </source>
</evidence>
<dbReference type="Pfam" id="PF07494">
    <property type="entry name" value="Reg_prop"/>
    <property type="match status" value="2"/>
</dbReference>
<accession>F5J297</accession>
<dbReference type="SMART" id="SM00388">
    <property type="entry name" value="HisKA"/>
    <property type="match status" value="1"/>
</dbReference>
<keyword evidence="8" id="KW-1133">Transmembrane helix</keyword>
<dbReference type="InterPro" id="IPR015943">
    <property type="entry name" value="WD40/YVTN_repeat-like_dom_sf"/>
</dbReference>
<dbReference type="InterPro" id="IPR004358">
    <property type="entry name" value="Sig_transdc_His_kin-like_C"/>
</dbReference>
<dbReference type="PRINTS" id="PR00344">
    <property type="entry name" value="BCTRLSENSOR"/>
</dbReference>
<dbReference type="Gene3D" id="3.40.50.2300">
    <property type="match status" value="1"/>
</dbReference>
<dbReference type="OrthoDB" id="717811at2"/>
<dbReference type="InterPro" id="IPR011123">
    <property type="entry name" value="Y_Y_Y"/>
</dbReference>
<feature type="domain" description="Response regulatory" evidence="11">
    <location>
        <begin position="1084"/>
        <end position="1199"/>
    </location>
</feature>
<dbReference type="InterPro" id="IPR003661">
    <property type="entry name" value="HisK_dim/P_dom"/>
</dbReference>
<keyword evidence="8" id="KW-0472">Membrane</keyword>
<name>F5J297_9BACT</name>
<keyword evidence="6" id="KW-0804">Transcription</keyword>
<sequence>MKKRAIYTIILLLTTHCNILYSYNIRKINDAENLSNSSVTALCQDSKGILWIGTCDGLNIYNGNKVTLFQSVDKNQVLSGTLIDKITEVEKKSLWVQTYYGIDRLSEDERTLQNFKGFNKILHTAKDNHNNFFIIKKDSCIFHYNKQNNQFDSINLPQIKFKNIAAFFIDNNNTIYIIDQNGTIMSYTINYQIDGKIVLKEGKSFKHQHKIIFNSQSGNYLSFVDENYGLYEFNMEKQKVSFIINVRDLYLKNGLISSILKYQDDFFIGFKTTGLFRLKHDVYSYTVEKLPINSGVFCLLKDRFQDIIWIGTDGQGVYSYSNSDLYSIHSTLLNEFTFSVRRPIRAMYIDNERTLWLGSKGDGIVKINEYDLNKNLANCKIEYISMDNSSLWDNSVYCIRKSKKNILWIGTEEGLNYYSFKDKKIKRINLLQNGINIKYIHDVYEQDSILWIASVGMGIIKTEINLNGDVVNLKIADKYLINNGDISSNYFFSFFADGQNLWAANRGSGVFKINTQTGQMKNISFNSNTLDEIYSIARAKDYNYLIGTGSGLIKYKNSDEYKVMNKNSGLSNNVIHCILPEEDTTFWLSTNNGIINYDSQNDFFRRFNYHDGLEVIEFSDGASFADEKTGCLFFGGINGFVSISKNKSYSPNEYMPDLDFDGLSIMGKPCNIIDYLSEKKGENILTLSHDQNFFSISYNAIDYINGNNYTYHYKFENINSDWVDNGNSNSISLTNFAAGEYTLSVKYNNPIIGKESPVYQLKLIILPPWYKTFWAYILYSITILMFFGLIVRSIIIRSKKRKKKALIILKQKHKENVYESKLKFFTNIAHEFCTPLTLIYGPCNRILNQENTDTTIIKYAKIIQQNAERLNSLIQDLIDFRRIESGHKNICIERINISSLINYISSSFSDLAESKNVTFERDVPLNIEWNSDKEFLITIIINLLSNAFKYTTNEGYVKIEIEIIEGILHITIANSGKGIKPENISKIFDRYSILDDFENQTEAMPFSRNGLGLAISNSMAALLGGKIDIESSLNQLTCFILKLPFIENPKGIVAKQGYPEIKNAVLENKEAIIEPSTYNDLKPILLAIDDEPEILWLIKDTFNDEFNVIMTANSNQAFEILKEMHPHIILCDILMPSTDGIGFTQQIKSNPQTAHIPLVLISAGHEIEKQIEGMKAGAELYITKPFNTDYLKTSIKQLLSRKETLKDYFSSPQSAFELAQGKFRHKEHKKFMKDILAIIDKNIDNKDLSVPFIADKVGMSNRNLYRKINEINDNISIADIIREKRLHIAQDLLLRSKYTIGEIAFKSGFANKVSFFKAFSKRYGCTPNEYKKQNRL</sequence>
<protein>
    <recommendedName>
        <fullName evidence="2">histidine kinase</fullName>
        <ecNumber evidence="2">2.7.13.3</ecNumber>
    </recommendedName>
</protein>
<dbReference type="SUPFAM" id="SSF55874">
    <property type="entry name" value="ATPase domain of HSP90 chaperone/DNA topoisomerase II/histidine kinase"/>
    <property type="match status" value="1"/>
</dbReference>
<dbReference type="GO" id="GO:0043565">
    <property type="term" value="F:sequence-specific DNA binding"/>
    <property type="evidence" value="ECO:0007669"/>
    <property type="project" value="InterPro"/>
</dbReference>
<evidence type="ECO:0000256" key="3">
    <source>
        <dbReference type="ARBA" id="ARBA00022553"/>
    </source>
</evidence>
<feature type="modified residue" description="4-aspartylphosphate" evidence="7">
    <location>
        <position position="1132"/>
    </location>
</feature>
<dbReference type="InterPro" id="IPR018060">
    <property type="entry name" value="HTH_AraC"/>
</dbReference>
<dbReference type="InterPro" id="IPR005467">
    <property type="entry name" value="His_kinase_dom"/>
</dbReference>
<evidence type="ECO:0000259" key="11">
    <source>
        <dbReference type="PROSITE" id="PS50110"/>
    </source>
</evidence>
<dbReference type="Pfam" id="PF07495">
    <property type="entry name" value="Y_Y_Y"/>
    <property type="match status" value="1"/>
</dbReference>
<dbReference type="Pfam" id="PF02518">
    <property type="entry name" value="HATPase_c"/>
    <property type="match status" value="1"/>
</dbReference>